<dbReference type="Proteomes" id="UP000006727">
    <property type="component" value="Chromosome 4"/>
</dbReference>
<dbReference type="Gramene" id="Pp3c4_5400V3.2">
    <property type="protein sequence ID" value="PAC:32919201.CDS.1"/>
    <property type="gene ID" value="Pp3c4_5400"/>
</dbReference>
<gene>
    <name evidence="2" type="ORF">PHYPA_005811</name>
</gene>
<dbReference type="EMBL" id="ABEU02000004">
    <property type="protein sequence ID" value="PNR54918.1"/>
    <property type="molecule type" value="Genomic_DNA"/>
</dbReference>
<evidence type="ECO:0000313" key="2">
    <source>
        <dbReference type="EMBL" id="PNR54918.1"/>
    </source>
</evidence>
<proteinExistence type="predicted"/>
<evidence type="ECO:0000313" key="3">
    <source>
        <dbReference type="EnsemblPlants" id="PAC:32919200.CDS.1"/>
    </source>
</evidence>
<organism evidence="2">
    <name type="scientific">Physcomitrium patens</name>
    <name type="common">Spreading-leaved earth moss</name>
    <name type="synonym">Physcomitrella patens</name>
    <dbReference type="NCBI Taxonomy" id="3218"/>
    <lineage>
        <taxon>Eukaryota</taxon>
        <taxon>Viridiplantae</taxon>
        <taxon>Streptophyta</taxon>
        <taxon>Embryophyta</taxon>
        <taxon>Bryophyta</taxon>
        <taxon>Bryophytina</taxon>
        <taxon>Bryopsida</taxon>
        <taxon>Funariidae</taxon>
        <taxon>Funariales</taxon>
        <taxon>Funariaceae</taxon>
        <taxon>Physcomitrium</taxon>
    </lineage>
</organism>
<reference evidence="3" key="3">
    <citation type="submission" date="2020-12" db="UniProtKB">
        <authorList>
            <consortium name="EnsemblPlants"/>
        </authorList>
    </citation>
    <scope>IDENTIFICATION</scope>
</reference>
<evidence type="ECO:0000313" key="4">
    <source>
        <dbReference type="Proteomes" id="UP000006727"/>
    </source>
</evidence>
<feature type="region of interest" description="Disordered" evidence="1">
    <location>
        <begin position="89"/>
        <end position="130"/>
    </location>
</feature>
<name>A0A2K1KMB0_PHYPA</name>
<feature type="compositionally biased region" description="Basic and acidic residues" evidence="1">
    <location>
        <begin position="1"/>
        <end position="10"/>
    </location>
</feature>
<dbReference type="EnsemblPlants" id="Pp3c4_5400V3.1">
    <property type="protein sequence ID" value="PAC:32919200.CDS.1"/>
    <property type="gene ID" value="Pp3c4_5400"/>
</dbReference>
<protein>
    <submittedName>
        <fullName evidence="2 3">Uncharacterized protein</fullName>
    </submittedName>
</protein>
<feature type="region of interest" description="Disordered" evidence="1">
    <location>
        <begin position="1"/>
        <end position="26"/>
    </location>
</feature>
<feature type="compositionally biased region" description="Polar residues" evidence="1">
    <location>
        <begin position="15"/>
        <end position="26"/>
    </location>
</feature>
<dbReference type="Gramene" id="Pp3c4_5400V3.1">
    <property type="protein sequence ID" value="PAC:32919200.CDS.1"/>
    <property type="gene ID" value="Pp3c4_5400"/>
</dbReference>
<reference evidence="2 4" key="2">
    <citation type="journal article" date="2018" name="Plant J.">
        <title>The Physcomitrella patens chromosome-scale assembly reveals moss genome structure and evolution.</title>
        <authorList>
            <person name="Lang D."/>
            <person name="Ullrich K.K."/>
            <person name="Murat F."/>
            <person name="Fuchs J."/>
            <person name="Jenkins J."/>
            <person name="Haas F.B."/>
            <person name="Piednoel M."/>
            <person name="Gundlach H."/>
            <person name="Van Bel M."/>
            <person name="Meyberg R."/>
            <person name="Vives C."/>
            <person name="Morata J."/>
            <person name="Symeonidi A."/>
            <person name="Hiss M."/>
            <person name="Muchero W."/>
            <person name="Kamisugi Y."/>
            <person name="Saleh O."/>
            <person name="Blanc G."/>
            <person name="Decker E.L."/>
            <person name="van Gessel N."/>
            <person name="Grimwood J."/>
            <person name="Hayes R.D."/>
            <person name="Graham S.W."/>
            <person name="Gunter L.E."/>
            <person name="McDaniel S.F."/>
            <person name="Hoernstein S.N.W."/>
            <person name="Larsson A."/>
            <person name="Li F.W."/>
            <person name="Perroud P.F."/>
            <person name="Phillips J."/>
            <person name="Ranjan P."/>
            <person name="Rokshar D.S."/>
            <person name="Rothfels C.J."/>
            <person name="Schneider L."/>
            <person name="Shu S."/>
            <person name="Stevenson D.W."/>
            <person name="Thummler F."/>
            <person name="Tillich M."/>
            <person name="Villarreal Aguilar J.C."/>
            <person name="Widiez T."/>
            <person name="Wong G.K."/>
            <person name="Wymore A."/>
            <person name="Zhang Y."/>
            <person name="Zimmer A.D."/>
            <person name="Quatrano R.S."/>
            <person name="Mayer K.F.X."/>
            <person name="Goodstein D."/>
            <person name="Casacuberta J.M."/>
            <person name="Vandepoele K."/>
            <person name="Reski R."/>
            <person name="Cuming A.C."/>
            <person name="Tuskan G.A."/>
            <person name="Maumus F."/>
            <person name="Salse J."/>
            <person name="Schmutz J."/>
            <person name="Rensing S.A."/>
        </authorList>
    </citation>
    <scope>NUCLEOTIDE SEQUENCE [LARGE SCALE GENOMIC DNA]</scope>
    <source>
        <strain evidence="3 4">cv. Gransden 2004</strain>
    </source>
</reference>
<accession>A0A2K1KMB0</accession>
<dbReference type="InParanoid" id="A0A2K1KMB0"/>
<evidence type="ECO:0000256" key="1">
    <source>
        <dbReference type="SAM" id="MobiDB-lite"/>
    </source>
</evidence>
<dbReference type="EnsemblPlants" id="Pp3c4_5400V3.2">
    <property type="protein sequence ID" value="PAC:32919201.CDS.1"/>
    <property type="gene ID" value="Pp3c4_5400"/>
</dbReference>
<dbReference type="AlphaFoldDB" id="A0A2K1KMB0"/>
<reference evidence="2 4" key="1">
    <citation type="journal article" date="2008" name="Science">
        <title>The Physcomitrella genome reveals evolutionary insights into the conquest of land by plants.</title>
        <authorList>
            <person name="Rensing S."/>
            <person name="Lang D."/>
            <person name="Zimmer A."/>
            <person name="Terry A."/>
            <person name="Salamov A."/>
            <person name="Shapiro H."/>
            <person name="Nishiyama T."/>
            <person name="Perroud P.-F."/>
            <person name="Lindquist E."/>
            <person name="Kamisugi Y."/>
            <person name="Tanahashi T."/>
            <person name="Sakakibara K."/>
            <person name="Fujita T."/>
            <person name="Oishi K."/>
            <person name="Shin-I T."/>
            <person name="Kuroki Y."/>
            <person name="Toyoda A."/>
            <person name="Suzuki Y."/>
            <person name="Hashimoto A."/>
            <person name="Yamaguchi K."/>
            <person name="Sugano A."/>
            <person name="Kohara Y."/>
            <person name="Fujiyama A."/>
            <person name="Anterola A."/>
            <person name="Aoki S."/>
            <person name="Ashton N."/>
            <person name="Barbazuk W.B."/>
            <person name="Barker E."/>
            <person name="Bennetzen J."/>
            <person name="Bezanilla M."/>
            <person name="Blankenship R."/>
            <person name="Cho S.H."/>
            <person name="Dutcher S."/>
            <person name="Estelle M."/>
            <person name="Fawcett J.A."/>
            <person name="Gundlach H."/>
            <person name="Hanada K."/>
            <person name="Heyl A."/>
            <person name="Hicks K.A."/>
            <person name="Hugh J."/>
            <person name="Lohr M."/>
            <person name="Mayer K."/>
            <person name="Melkozernov A."/>
            <person name="Murata T."/>
            <person name="Nelson D."/>
            <person name="Pils B."/>
            <person name="Prigge M."/>
            <person name="Reiss B."/>
            <person name="Renner T."/>
            <person name="Rombauts S."/>
            <person name="Rushton P."/>
            <person name="Sanderfoot A."/>
            <person name="Schween G."/>
            <person name="Shiu S.-H."/>
            <person name="Stueber K."/>
            <person name="Theodoulou F.L."/>
            <person name="Tu H."/>
            <person name="Van de Peer Y."/>
            <person name="Verrier P.J."/>
            <person name="Waters E."/>
            <person name="Wood A."/>
            <person name="Yang L."/>
            <person name="Cove D."/>
            <person name="Cuming A."/>
            <person name="Hasebe M."/>
            <person name="Lucas S."/>
            <person name="Mishler D.B."/>
            <person name="Reski R."/>
            <person name="Grigoriev I."/>
            <person name="Quatrano R.S."/>
            <person name="Boore J.L."/>
        </authorList>
    </citation>
    <scope>NUCLEOTIDE SEQUENCE [LARGE SCALE GENOMIC DNA]</scope>
    <source>
        <strain evidence="3 4">cv. Gransden 2004</strain>
    </source>
</reference>
<feature type="compositionally biased region" description="Basic residues" evidence="1">
    <location>
        <begin position="102"/>
        <end position="118"/>
    </location>
</feature>
<keyword evidence="4" id="KW-1185">Reference proteome</keyword>
<sequence length="130" mass="15074">MCVNETRKLPFLEPNTRQPQNRGRTPEITTKASLRSSIHKLFHHRIRKIKLTTTRTATLQCMKPHAECVQARMQRRSSQIELLEMRKASVQTAKHGAEARRGMRTKKKKKTHHHRSGKRVSTEDPNPPHG</sequence>